<name>A0A365H3Q7_9ACTN</name>
<dbReference type="GO" id="GO:0005886">
    <property type="term" value="C:plasma membrane"/>
    <property type="evidence" value="ECO:0007669"/>
    <property type="project" value="UniProtKB-SubCell"/>
</dbReference>
<dbReference type="AlphaFoldDB" id="A0A365H3Q7"/>
<keyword evidence="6 8" id="KW-1133">Transmembrane helix</keyword>
<gene>
    <name evidence="10" type="ORF">DPM19_19000</name>
</gene>
<keyword evidence="11" id="KW-1185">Reference proteome</keyword>
<dbReference type="EMBL" id="QLYX01000008">
    <property type="protein sequence ID" value="RAY13744.1"/>
    <property type="molecule type" value="Genomic_DNA"/>
</dbReference>
<dbReference type="Gene3D" id="1.20.1250.20">
    <property type="entry name" value="MFS general substrate transporter like domains"/>
    <property type="match status" value="1"/>
</dbReference>
<evidence type="ECO:0000256" key="4">
    <source>
        <dbReference type="ARBA" id="ARBA00022475"/>
    </source>
</evidence>
<proteinExistence type="inferred from homology"/>
<dbReference type="PANTHER" id="PTHR42718:SF9">
    <property type="entry name" value="MAJOR FACILITATOR SUPERFAMILY MULTIDRUG TRANSPORTER MFSC"/>
    <property type="match status" value="1"/>
</dbReference>
<evidence type="ECO:0000256" key="7">
    <source>
        <dbReference type="ARBA" id="ARBA00023136"/>
    </source>
</evidence>
<protein>
    <submittedName>
        <fullName evidence="10">MFS transporter</fullName>
    </submittedName>
</protein>
<feature type="transmembrane region" description="Helical" evidence="8">
    <location>
        <begin position="44"/>
        <end position="63"/>
    </location>
</feature>
<dbReference type="InterPro" id="IPR011701">
    <property type="entry name" value="MFS"/>
</dbReference>
<evidence type="ECO:0000313" key="10">
    <source>
        <dbReference type="EMBL" id="RAY13744.1"/>
    </source>
</evidence>
<dbReference type="InterPro" id="IPR036259">
    <property type="entry name" value="MFS_trans_sf"/>
</dbReference>
<feature type="transmembrane region" description="Helical" evidence="8">
    <location>
        <begin position="398"/>
        <end position="418"/>
    </location>
</feature>
<evidence type="ECO:0000313" key="11">
    <source>
        <dbReference type="Proteomes" id="UP000251891"/>
    </source>
</evidence>
<evidence type="ECO:0000259" key="9">
    <source>
        <dbReference type="PROSITE" id="PS50850"/>
    </source>
</evidence>
<dbReference type="RefSeq" id="WP_111869282.1">
    <property type="nucleotide sequence ID" value="NZ_QLYX01000008.1"/>
</dbReference>
<dbReference type="GO" id="GO:0022857">
    <property type="term" value="F:transmembrane transporter activity"/>
    <property type="evidence" value="ECO:0007669"/>
    <property type="project" value="InterPro"/>
</dbReference>
<dbReference type="SUPFAM" id="SSF103473">
    <property type="entry name" value="MFS general substrate transporter"/>
    <property type="match status" value="1"/>
</dbReference>
<dbReference type="OrthoDB" id="102502at2"/>
<feature type="transmembrane region" description="Helical" evidence="8">
    <location>
        <begin position="100"/>
        <end position="122"/>
    </location>
</feature>
<organism evidence="10 11">
    <name type="scientific">Actinomadura craniellae</name>
    <dbReference type="NCBI Taxonomy" id="2231787"/>
    <lineage>
        <taxon>Bacteria</taxon>
        <taxon>Bacillati</taxon>
        <taxon>Actinomycetota</taxon>
        <taxon>Actinomycetes</taxon>
        <taxon>Streptosporangiales</taxon>
        <taxon>Thermomonosporaceae</taxon>
        <taxon>Actinomadura</taxon>
    </lineage>
</organism>
<dbReference type="PRINTS" id="PR01036">
    <property type="entry name" value="TCRTETB"/>
</dbReference>
<keyword evidence="4" id="KW-1003">Cell membrane</keyword>
<keyword evidence="3" id="KW-0813">Transport</keyword>
<evidence type="ECO:0000256" key="1">
    <source>
        <dbReference type="ARBA" id="ARBA00004651"/>
    </source>
</evidence>
<dbReference type="Proteomes" id="UP000251891">
    <property type="component" value="Unassembled WGS sequence"/>
</dbReference>
<comment type="similarity">
    <text evidence="2">Belongs to the major facilitator superfamily. EmrB family.</text>
</comment>
<feature type="transmembrane region" description="Helical" evidence="8">
    <location>
        <begin position="134"/>
        <end position="157"/>
    </location>
</feature>
<accession>A0A365H3Q7</accession>
<sequence>MPEVNPWRVVSVVSLGTVLLVLNTTTLNVALPVVVAHFDAGAFAASWLVLAFILVETSLLIVFGRLADVVGRRGTYLLGFAVFTTASLLAGLAPSVETLIALRVVQAVGGAMILANGTAIIAHAFPPERLSQGLGVYLGALATAPLLGPSLGGYLAQTLGWRWVFWFNVPVGIIALTWAALSLPRVPPGPREPIDLLGAGLLLGWMGGLVLAVSEIGSSGWSGPLVPAGAAAFAVTLPLFALRQLRAAHPLVDLDLFDDRRFTLGNLAAFANTLSRVGTVLLLALFFQSGLGMTPAQAGLAVLPGPIAGLVAAPLGGQLARYVQPRTVAFMGSAIASCGLLVVLLSLEAGYAPLIVGLTMVTVGGGVFYTANTAAIMLGVPKVRLGVVNGMRLTLNQLGIVFGTAVSLTVAASALAVTDRHLLYAGAHLPDGALDSLLTGYHRAFAVLLAASLTATALSLTNRLAERP</sequence>
<dbReference type="NCBIfam" id="TIGR00711">
    <property type="entry name" value="efflux_EmrB"/>
    <property type="match status" value="1"/>
</dbReference>
<feature type="transmembrane region" description="Helical" evidence="8">
    <location>
        <begin position="263"/>
        <end position="286"/>
    </location>
</feature>
<comment type="caution">
    <text evidence="10">The sequence shown here is derived from an EMBL/GenBank/DDBJ whole genome shotgun (WGS) entry which is preliminary data.</text>
</comment>
<dbReference type="Gene3D" id="1.20.1720.10">
    <property type="entry name" value="Multidrug resistance protein D"/>
    <property type="match status" value="1"/>
</dbReference>
<feature type="transmembrane region" description="Helical" evidence="8">
    <location>
        <begin position="298"/>
        <end position="316"/>
    </location>
</feature>
<evidence type="ECO:0000256" key="5">
    <source>
        <dbReference type="ARBA" id="ARBA00022692"/>
    </source>
</evidence>
<evidence type="ECO:0000256" key="3">
    <source>
        <dbReference type="ARBA" id="ARBA00022448"/>
    </source>
</evidence>
<feature type="transmembrane region" description="Helical" evidence="8">
    <location>
        <begin position="225"/>
        <end position="242"/>
    </location>
</feature>
<dbReference type="Pfam" id="PF07690">
    <property type="entry name" value="MFS_1"/>
    <property type="match status" value="1"/>
</dbReference>
<feature type="transmembrane region" description="Helical" evidence="8">
    <location>
        <begin position="163"/>
        <end position="181"/>
    </location>
</feature>
<evidence type="ECO:0000256" key="6">
    <source>
        <dbReference type="ARBA" id="ARBA00022989"/>
    </source>
</evidence>
<dbReference type="PANTHER" id="PTHR42718">
    <property type="entry name" value="MAJOR FACILITATOR SUPERFAMILY MULTIDRUG TRANSPORTER MFSC"/>
    <property type="match status" value="1"/>
</dbReference>
<keyword evidence="7 8" id="KW-0472">Membrane</keyword>
<dbReference type="CDD" id="cd17321">
    <property type="entry name" value="MFS_MMR_MDR_like"/>
    <property type="match status" value="1"/>
</dbReference>
<feature type="transmembrane region" description="Helical" evidence="8">
    <location>
        <begin position="438"/>
        <end position="460"/>
    </location>
</feature>
<dbReference type="PROSITE" id="PS50850">
    <property type="entry name" value="MFS"/>
    <property type="match status" value="1"/>
</dbReference>
<feature type="transmembrane region" description="Helical" evidence="8">
    <location>
        <begin position="193"/>
        <end position="213"/>
    </location>
</feature>
<feature type="transmembrane region" description="Helical" evidence="8">
    <location>
        <begin position="353"/>
        <end position="378"/>
    </location>
</feature>
<dbReference type="InterPro" id="IPR004638">
    <property type="entry name" value="EmrB-like"/>
</dbReference>
<dbReference type="InterPro" id="IPR020846">
    <property type="entry name" value="MFS_dom"/>
</dbReference>
<evidence type="ECO:0000256" key="2">
    <source>
        <dbReference type="ARBA" id="ARBA00008537"/>
    </source>
</evidence>
<comment type="subcellular location">
    <subcellularLocation>
        <location evidence="1">Cell membrane</location>
        <topology evidence="1">Multi-pass membrane protein</topology>
    </subcellularLocation>
</comment>
<feature type="domain" description="Major facilitator superfamily (MFS) profile" evidence="9">
    <location>
        <begin position="9"/>
        <end position="468"/>
    </location>
</feature>
<evidence type="ECO:0000256" key="8">
    <source>
        <dbReference type="SAM" id="Phobius"/>
    </source>
</evidence>
<feature type="transmembrane region" description="Helical" evidence="8">
    <location>
        <begin position="75"/>
        <end position="94"/>
    </location>
</feature>
<keyword evidence="5 8" id="KW-0812">Transmembrane</keyword>
<feature type="transmembrane region" description="Helical" evidence="8">
    <location>
        <begin position="12"/>
        <end position="38"/>
    </location>
</feature>
<feature type="transmembrane region" description="Helical" evidence="8">
    <location>
        <begin position="328"/>
        <end position="347"/>
    </location>
</feature>
<reference evidence="10 11" key="1">
    <citation type="submission" date="2018-06" db="EMBL/GenBank/DDBJ databases">
        <title>Actinomadura craniellae sp. nov. isolated from marine sponge Craniella sp.</title>
        <authorList>
            <person name="Li L."/>
            <person name="Xu Q.H."/>
            <person name="Lin H.W."/>
            <person name="Lu Y.H."/>
        </authorList>
    </citation>
    <scope>NUCLEOTIDE SEQUENCE [LARGE SCALE GENOMIC DNA]</scope>
    <source>
        <strain evidence="10 11">LHW63021</strain>
    </source>
</reference>